<dbReference type="SUPFAM" id="SSF53098">
    <property type="entry name" value="Ribonuclease H-like"/>
    <property type="match status" value="1"/>
</dbReference>
<evidence type="ECO:0000256" key="4">
    <source>
        <dbReference type="SAM" id="MobiDB-lite"/>
    </source>
</evidence>
<evidence type="ECO:0000256" key="5">
    <source>
        <dbReference type="SAM" id="Phobius"/>
    </source>
</evidence>
<accession>A0A6A4I8W4</accession>
<dbReference type="EMBL" id="ML769402">
    <property type="protein sequence ID" value="KAE9406420.1"/>
    <property type="molecule type" value="Genomic_DNA"/>
</dbReference>
<feature type="region of interest" description="Disordered" evidence="4">
    <location>
        <begin position="44"/>
        <end position="66"/>
    </location>
</feature>
<feature type="domain" description="Exonuclease" evidence="6">
    <location>
        <begin position="73"/>
        <end position="278"/>
    </location>
</feature>
<dbReference type="Proteomes" id="UP000799118">
    <property type="component" value="Unassembled WGS sequence"/>
</dbReference>
<keyword evidence="5" id="KW-0812">Transmembrane</keyword>
<dbReference type="GO" id="GO:0000175">
    <property type="term" value="F:3'-5'-RNA exonuclease activity"/>
    <property type="evidence" value="ECO:0007669"/>
    <property type="project" value="InterPro"/>
</dbReference>
<dbReference type="InterPro" id="IPR051274">
    <property type="entry name" value="3-5_Exoribonuclease"/>
</dbReference>
<dbReference type="InterPro" id="IPR012337">
    <property type="entry name" value="RNaseH-like_sf"/>
</dbReference>
<feature type="compositionally biased region" description="Basic and acidic residues" evidence="4">
    <location>
        <begin position="44"/>
        <end position="61"/>
    </location>
</feature>
<gene>
    <name evidence="7" type="ORF">BT96DRAFT_1014920</name>
</gene>
<dbReference type="InterPro" id="IPR036397">
    <property type="entry name" value="RNaseH_sf"/>
</dbReference>
<keyword evidence="1" id="KW-0540">Nuclease</keyword>
<dbReference type="SMART" id="SM00479">
    <property type="entry name" value="EXOIII"/>
    <property type="match status" value="1"/>
</dbReference>
<keyword evidence="3" id="KW-0269">Exonuclease</keyword>
<dbReference type="OrthoDB" id="448399at2759"/>
<sequence length="305" mass="35240">MSAHHFLFYPTRMFHSLGAWTVLVVLVFVYVCFKVASSTRRQSVDKDPDAVEQTKQRESHSDSTTNLKQPYDAFLVLDVEATCKQGSSFDYPNEIIEFPVCLMKWNDEKRSELVIVDEFRSFVKPSWRPTITEFCEHLTGITQSQVDNAPSFPQALQSVSQFLTKHGLLEEHTDGPFDVRDFVVKACFINQIPIPAWLRGDVIDINSMVTDWSIMQNNRGRKMRAKLARNHPHRPRLNIRSQLRVLGLSPFEGREHSGIDDARNIARIVAECARRNICLRPNTTINPNRRWYWMGKSGQVLFQDE</sequence>
<organism evidence="7 8">
    <name type="scientific">Gymnopus androsaceus JB14</name>
    <dbReference type="NCBI Taxonomy" id="1447944"/>
    <lineage>
        <taxon>Eukaryota</taxon>
        <taxon>Fungi</taxon>
        <taxon>Dikarya</taxon>
        <taxon>Basidiomycota</taxon>
        <taxon>Agaricomycotina</taxon>
        <taxon>Agaricomycetes</taxon>
        <taxon>Agaricomycetidae</taxon>
        <taxon>Agaricales</taxon>
        <taxon>Marasmiineae</taxon>
        <taxon>Omphalotaceae</taxon>
        <taxon>Gymnopus</taxon>
    </lineage>
</organism>
<dbReference type="PANTHER" id="PTHR23044:SF61">
    <property type="entry name" value="3'-5' EXORIBONUCLEASE 1-RELATED"/>
    <property type="match status" value="1"/>
</dbReference>
<reference evidence="7" key="1">
    <citation type="journal article" date="2019" name="Environ. Microbiol.">
        <title>Fungal ecological strategies reflected in gene transcription - a case study of two litter decomposers.</title>
        <authorList>
            <person name="Barbi F."/>
            <person name="Kohler A."/>
            <person name="Barry K."/>
            <person name="Baskaran P."/>
            <person name="Daum C."/>
            <person name="Fauchery L."/>
            <person name="Ihrmark K."/>
            <person name="Kuo A."/>
            <person name="LaButti K."/>
            <person name="Lipzen A."/>
            <person name="Morin E."/>
            <person name="Grigoriev I.V."/>
            <person name="Henrissat B."/>
            <person name="Lindahl B."/>
            <person name="Martin F."/>
        </authorList>
    </citation>
    <scope>NUCLEOTIDE SEQUENCE</scope>
    <source>
        <strain evidence="7">JB14</strain>
    </source>
</reference>
<evidence type="ECO:0000256" key="1">
    <source>
        <dbReference type="ARBA" id="ARBA00022722"/>
    </source>
</evidence>
<keyword evidence="5" id="KW-1133">Transmembrane helix</keyword>
<evidence type="ECO:0000256" key="3">
    <source>
        <dbReference type="ARBA" id="ARBA00022839"/>
    </source>
</evidence>
<dbReference type="Pfam" id="PF00929">
    <property type="entry name" value="RNase_T"/>
    <property type="match status" value="1"/>
</dbReference>
<feature type="transmembrane region" description="Helical" evidence="5">
    <location>
        <begin position="12"/>
        <end position="33"/>
    </location>
</feature>
<dbReference type="InterPro" id="IPR047201">
    <property type="entry name" value="ERI-1_3'hExo-like"/>
</dbReference>
<dbReference type="Gene3D" id="3.30.420.10">
    <property type="entry name" value="Ribonuclease H-like superfamily/Ribonuclease H"/>
    <property type="match status" value="1"/>
</dbReference>
<keyword evidence="2" id="KW-0378">Hydrolase</keyword>
<dbReference type="InterPro" id="IPR013520">
    <property type="entry name" value="Ribonucl_H"/>
</dbReference>
<evidence type="ECO:0000256" key="2">
    <source>
        <dbReference type="ARBA" id="ARBA00022801"/>
    </source>
</evidence>
<dbReference type="GO" id="GO:0003676">
    <property type="term" value="F:nucleic acid binding"/>
    <property type="evidence" value="ECO:0007669"/>
    <property type="project" value="InterPro"/>
</dbReference>
<dbReference type="PANTHER" id="PTHR23044">
    <property type="entry name" value="3'-5' EXONUCLEASE ERI1-RELATED"/>
    <property type="match status" value="1"/>
</dbReference>
<keyword evidence="5" id="KW-0472">Membrane</keyword>
<evidence type="ECO:0000259" key="6">
    <source>
        <dbReference type="SMART" id="SM00479"/>
    </source>
</evidence>
<keyword evidence="8" id="KW-1185">Reference proteome</keyword>
<dbReference type="CDD" id="cd06133">
    <property type="entry name" value="ERI-1_3'hExo_like"/>
    <property type="match status" value="1"/>
</dbReference>
<protein>
    <recommendedName>
        <fullName evidence="6">Exonuclease domain-containing protein</fullName>
    </recommendedName>
</protein>
<dbReference type="AlphaFoldDB" id="A0A6A4I8W4"/>
<name>A0A6A4I8W4_9AGAR</name>
<proteinExistence type="predicted"/>
<evidence type="ECO:0000313" key="8">
    <source>
        <dbReference type="Proteomes" id="UP000799118"/>
    </source>
</evidence>
<evidence type="ECO:0000313" key="7">
    <source>
        <dbReference type="EMBL" id="KAE9406420.1"/>
    </source>
</evidence>